<proteinExistence type="predicted"/>
<protein>
    <submittedName>
        <fullName evidence="1">Uncharacterized protein</fullName>
    </submittedName>
</protein>
<dbReference type="Proteomes" id="UP001500141">
    <property type="component" value="Unassembled WGS sequence"/>
</dbReference>
<comment type="caution">
    <text evidence="1">The sequence shown here is derived from an EMBL/GenBank/DDBJ whole genome shotgun (WGS) entry which is preliminary data.</text>
</comment>
<name>A0ABP8ZNI6_9FLAO</name>
<evidence type="ECO:0000313" key="2">
    <source>
        <dbReference type="Proteomes" id="UP001500141"/>
    </source>
</evidence>
<dbReference type="RefSeq" id="WP_264544040.1">
    <property type="nucleotide sequence ID" value="NZ_BAABIP010000007.1"/>
</dbReference>
<organism evidence="1 2">
    <name type="scientific">Flavobacterium hankyongi</name>
    <dbReference type="NCBI Taxonomy" id="1176532"/>
    <lineage>
        <taxon>Bacteria</taxon>
        <taxon>Pseudomonadati</taxon>
        <taxon>Bacteroidota</taxon>
        <taxon>Flavobacteriia</taxon>
        <taxon>Flavobacteriales</taxon>
        <taxon>Flavobacteriaceae</taxon>
        <taxon>Flavobacterium</taxon>
    </lineage>
</organism>
<reference evidence="2" key="1">
    <citation type="journal article" date="2019" name="Int. J. Syst. Evol. Microbiol.">
        <title>The Global Catalogue of Microorganisms (GCM) 10K type strain sequencing project: providing services to taxonomists for standard genome sequencing and annotation.</title>
        <authorList>
            <consortium name="The Broad Institute Genomics Platform"/>
            <consortium name="The Broad Institute Genome Sequencing Center for Infectious Disease"/>
            <person name="Wu L."/>
            <person name="Ma J."/>
        </authorList>
    </citation>
    <scope>NUCLEOTIDE SEQUENCE [LARGE SCALE GENOMIC DNA]</scope>
    <source>
        <strain evidence="2">JCM 18198</strain>
    </source>
</reference>
<keyword evidence="2" id="KW-1185">Reference proteome</keyword>
<gene>
    <name evidence="1" type="ORF">GCM10023230_07920</name>
</gene>
<sequence length="253" mass="29591">MFQKPKILFLIVFLINSSIIYGQNKKIQTFLVDFKVDCKINETPFFEFQPVFLTDIENNPDETNYVFYYNGNKYKTKAEFLNVNDSIKDIIKVLSNTEKDSILSKSKSKSFLIEKLEKNLAQSSYEKIKNKPIALSFYSYFDDESQEVVGKRLYFNLTQKTIKKIKLKANGYDEYGTYLGSKTIIQNQIIKPKKSFKFNPISWSNSNLYKLDLNEVTIEYNDGTKTTTQDRNIPSIKYYYLHLIFGNNALLTN</sequence>
<dbReference type="EMBL" id="BAABIP010000007">
    <property type="protein sequence ID" value="GAA4761256.1"/>
    <property type="molecule type" value="Genomic_DNA"/>
</dbReference>
<evidence type="ECO:0000313" key="1">
    <source>
        <dbReference type="EMBL" id="GAA4761256.1"/>
    </source>
</evidence>
<accession>A0ABP8ZNI6</accession>